<dbReference type="GO" id="GO:0045892">
    <property type="term" value="P:negative regulation of DNA-templated transcription"/>
    <property type="evidence" value="ECO:0007669"/>
    <property type="project" value="TreeGrafter"/>
</dbReference>
<dbReference type="Pfam" id="PF00392">
    <property type="entry name" value="GntR"/>
    <property type="match status" value="1"/>
</dbReference>
<dbReference type="SMART" id="SM00345">
    <property type="entry name" value="HTH_GNTR"/>
    <property type="match status" value="1"/>
</dbReference>
<dbReference type="AlphaFoldDB" id="A0A4Y7WLM6"/>
<name>A0A4Y7WLM6_9BACI</name>
<dbReference type="FunFam" id="1.10.10.10:FF:000079">
    <property type="entry name" value="GntR family transcriptional regulator"/>
    <property type="match status" value="1"/>
</dbReference>
<dbReference type="InterPro" id="IPR036388">
    <property type="entry name" value="WH-like_DNA-bd_sf"/>
</dbReference>
<dbReference type="InterPro" id="IPR028978">
    <property type="entry name" value="Chorismate_lyase_/UTRA_dom_sf"/>
</dbReference>
<dbReference type="SMART" id="SM00866">
    <property type="entry name" value="UTRA"/>
    <property type="match status" value="1"/>
</dbReference>
<dbReference type="Gene3D" id="3.40.1410.10">
    <property type="entry name" value="Chorismate lyase-like"/>
    <property type="match status" value="1"/>
</dbReference>
<organism evidence="5 6">
    <name type="scientific">Shouchella lehensis</name>
    <dbReference type="NCBI Taxonomy" id="300825"/>
    <lineage>
        <taxon>Bacteria</taxon>
        <taxon>Bacillati</taxon>
        <taxon>Bacillota</taxon>
        <taxon>Bacilli</taxon>
        <taxon>Bacillales</taxon>
        <taxon>Bacillaceae</taxon>
        <taxon>Shouchella</taxon>
    </lineage>
</organism>
<dbReference type="SUPFAM" id="SSF46785">
    <property type="entry name" value="Winged helix' DNA-binding domain"/>
    <property type="match status" value="1"/>
</dbReference>
<dbReference type="Proteomes" id="UP000298210">
    <property type="component" value="Unassembled WGS sequence"/>
</dbReference>
<dbReference type="CDD" id="cd07377">
    <property type="entry name" value="WHTH_GntR"/>
    <property type="match status" value="1"/>
</dbReference>
<dbReference type="PANTHER" id="PTHR44846:SF1">
    <property type="entry name" value="MANNOSYL-D-GLYCERATE TRANSPORT_METABOLISM SYSTEM REPRESSOR MNGR-RELATED"/>
    <property type="match status" value="1"/>
</dbReference>
<gene>
    <name evidence="5" type="ORF">E2L03_08310</name>
</gene>
<keyword evidence="1" id="KW-0805">Transcription regulation</keyword>
<dbReference type="InterPro" id="IPR050679">
    <property type="entry name" value="Bact_HTH_transcr_reg"/>
</dbReference>
<evidence type="ECO:0000313" key="6">
    <source>
        <dbReference type="Proteomes" id="UP000298210"/>
    </source>
</evidence>
<keyword evidence="3" id="KW-0804">Transcription</keyword>
<dbReference type="SUPFAM" id="SSF64288">
    <property type="entry name" value="Chorismate lyase-like"/>
    <property type="match status" value="1"/>
</dbReference>
<proteinExistence type="predicted"/>
<evidence type="ECO:0000256" key="1">
    <source>
        <dbReference type="ARBA" id="ARBA00023015"/>
    </source>
</evidence>
<dbReference type="GO" id="GO:0003677">
    <property type="term" value="F:DNA binding"/>
    <property type="evidence" value="ECO:0007669"/>
    <property type="project" value="UniProtKB-KW"/>
</dbReference>
<evidence type="ECO:0000313" key="5">
    <source>
        <dbReference type="EMBL" id="TES49463.1"/>
    </source>
</evidence>
<evidence type="ECO:0000256" key="3">
    <source>
        <dbReference type="ARBA" id="ARBA00023163"/>
    </source>
</evidence>
<accession>A0A4Y7WLM6</accession>
<dbReference type="InterPro" id="IPR036390">
    <property type="entry name" value="WH_DNA-bd_sf"/>
</dbReference>
<dbReference type="InterPro" id="IPR011663">
    <property type="entry name" value="UTRA"/>
</dbReference>
<dbReference type="PANTHER" id="PTHR44846">
    <property type="entry name" value="MANNOSYL-D-GLYCERATE TRANSPORT/METABOLISM SYSTEM REPRESSOR MNGR-RELATED"/>
    <property type="match status" value="1"/>
</dbReference>
<dbReference type="GO" id="GO:0003700">
    <property type="term" value="F:DNA-binding transcription factor activity"/>
    <property type="evidence" value="ECO:0007669"/>
    <property type="project" value="InterPro"/>
</dbReference>
<keyword evidence="2" id="KW-0238">DNA-binding</keyword>
<feature type="domain" description="HTH gntR-type" evidence="4">
    <location>
        <begin position="4"/>
        <end position="72"/>
    </location>
</feature>
<dbReference type="PRINTS" id="PR00035">
    <property type="entry name" value="HTHGNTR"/>
</dbReference>
<dbReference type="EMBL" id="SNUX01000002">
    <property type="protein sequence ID" value="TES49463.1"/>
    <property type="molecule type" value="Genomic_DNA"/>
</dbReference>
<reference evidence="5 6" key="1">
    <citation type="submission" date="2019-03" db="EMBL/GenBank/DDBJ databases">
        <authorList>
            <person name="Liu G."/>
        </authorList>
    </citation>
    <scope>NUCLEOTIDE SEQUENCE [LARGE SCALE GENOMIC DNA]</scope>
    <source>
        <strain evidence="5 6">DSM 19099</strain>
    </source>
</reference>
<protein>
    <submittedName>
        <fullName evidence="5">GntR family transcriptional regulator</fullName>
    </submittedName>
</protein>
<dbReference type="PROSITE" id="PS50949">
    <property type="entry name" value="HTH_GNTR"/>
    <property type="match status" value="1"/>
</dbReference>
<sequence length="238" mass="27225">MPMSAMHQQIKENIIQKIEANEYAPQSQLPTEAEFCETYGVSRTTVRTALQQLSQEGYVVRRQGQGTFVAEPKIRTNLSQTITSFTEQVTSQGKKPFIKVLSLQVIPADEELSDLLQTDANAAIQKIIRVRYVDEKPLQYEIAYVPWSIAPGITEEQCSVSLYSTLRDHYSVRIARTEEHLQLTTMDPFIATHLLSEEQTPCFYLETLAFLEDGKIAEHSQTYFHGERASFQIERHYS</sequence>
<evidence type="ECO:0000256" key="2">
    <source>
        <dbReference type="ARBA" id="ARBA00023125"/>
    </source>
</evidence>
<dbReference type="InterPro" id="IPR000524">
    <property type="entry name" value="Tscrpt_reg_HTH_GntR"/>
</dbReference>
<evidence type="ECO:0000259" key="4">
    <source>
        <dbReference type="PROSITE" id="PS50949"/>
    </source>
</evidence>
<comment type="caution">
    <text evidence="5">The sequence shown here is derived from an EMBL/GenBank/DDBJ whole genome shotgun (WGS) entry which is preliminary data.</text>
</comment>
<dbReference type="Gene3D" id="1.10.10.10">
    <property type="entry name" value="Winged helix-like DNA-binding domain superfamily/Winged helix DNA-binding domain"/>
    <property type="match status" value="1"/>
</dbReference>
<dbReference type="Pfam" id="PF07702">
    <property type="entry name" value="UTRA"/>
    <property type="match status" value="1"/>
</dbReference>